<keyword evidence="2" id="KW-1185">Reference proteome</keyword>
<dbReference type="RefSeq" id="WP_184031480.1">
    <property type="nucleotide sequence ID" value="NZ_JACHFN010000017.1"/>
</dbReference>
<comment type="caution">
    <text evidence="1">The sequence shown here is derived from an EMBL/GenBank/DDBJ whole genome shotgun (WGS) entry which is preliminary data.</text>
</comment>
<evidence type="ECO:0008006" key="3">
    <source>
        <dbReference type="Google" id="ProtNLM"/>
    </source>
</evidence>
<name>A0A7W8GHS2_9DEIO</name>
<gene>
    <name evidence="1" type="ORF">HNQ09_003341</name>
</gene>
<sequence>MALFGDLEHHALSDLVRVLASQTGTLYFHEAYQGRTLELGLQAGRLRAMYLDGFPVETPEQARAVLREVQSARRGAFEFQRRVTPAASPTLYDLPLTELLQDAAIPADQWPHPDTRFEVVPGPGVVPSALSDAWSVLQPQLLAGASGAELARRVGWAEADVLLALHRLRAAGAVAPQRAAPAPAGLAVSALSTGHEAGAAMAPSSSASGASAPLVQRLLGALRRLTGARA</sequence>
<evidence type="ECO:0000313" key="2">
    <source>
        <dbReference type="Proteomes" id="UP000525389"/>
    </source>
</evidence>
<dbReference type="Proteomes" id="UP000525389">
    <property type="component" value="Unassembled WGS sequence"/>
</dbReference>
<evidence type="ECO:0000313" key="1">
    <source>
        <dbReference type="EMBL" id="MBB5235877.1"/>
    </source>
</evidence>
<dbReference type="AlphaFoldDB" id="A0A7W8GHS2"/>
<accession>A0A7W8GHS2</accession>
<protein>
    <recommendedName>
        <fullName evidence="3">DUF4388 domain-containing protein</fullName>
    </recommendedName>
</protein>
<proteinExistence type="predicted"/>
<dbReference type="EMBL" id="JACHFN010000017">
    <property type="protein sequence ID" value="MBB5235877.1"/>
    <property type="molecule type" value="Genomic_DNA"/>
</dbReference>
<organism evidence="1 2">
    <name type="scientific">Deinococcus budaensis</name>
    <dbReference type="NCBI Taxonomy" id="1665626"/>
    <lineage>
        <taxon>Bacteria</taxon>
        <taxon>Thermotogati</taxon>
        <taxon>Deinococcota</taxon>
        <taxon>Deinococci</taxon>
        <taxon>Deinococcales</taxon>
        <taxon>Deinococcaceae</taxon>
        <taxon>Deinococcus</taxon>
    </lineage>
</organism>
<reference evidence="1 2" key="1">
    <citation type="submission" date="2020-08" db="EMBL/GenBank/DDBJ databases">
        <title>Genomic Encyclopedia of Type Strains, Phase IV (KMG-IV): sequencing the most valuable type-strain genomes for metagenomic binning, comparative biology and taxonomic classification.</title>
        <authorList>
            <person name="Goeker M."/>
        </authorList>
    </citation>
    <scope>NUCLEOTIDE SEQUENCE [LARGE SCALE GENOMIC DNA]</scope>
    <source>
        <strain evidence="1 2">DSM 101791</strain>
    </source>
</reference>